<accession>A0A4U5MKG3</accession>
<dbReference type="Proteomes" id="UP000298663">
    <property type="component" value="Unassembled WGS sequence"/>
</dbReference>
<proteinExistence type="predicted"/>
<sequence length="260" mass="30527">MDSLPTEFVNNVCRLLRKVSSAIEYSNLDTLRTIPSTWAPISKKASKKTVCLQFYFCTENKQTYFICGYVEWNSLRTDPSKMNEYEIEHIGFWRNKSLPSFMEAYFLDHQNLNLIAKILKRSAYPISLEMTDKFENFPPNLMALIQVSFRIEKMFFCYSMCKVGQKLLVERILRGTLKTLLVTNVFVDEDVLKILENWIKSNNFERLYFNISKDSPIKPQEAIEAVLKIAWFKKWQSLRTYKKSILDLCLTTALTLIQTL</sequence>
<keyword evidence="2" id="KW-1185">Reference proteome</keyword>
<protein>
    <recommendedName>
        <fullName evidence="3">F-box associated domain-containing protein</fullName>
    </recommendedName>
</protein>
<gene>
    <name evidence="1" type="ORF">L596_021986</name>
</gene>
<evidence type="ECO:0000313" key="1">
    <source>
        <dbReference type="EMBL" id="TKR69894.1"/>
    </source>
</evidence>
<name>A0A4U5MKG3_STECR</name>
<evidence type="ECO:0000313" key="2">
    <source>
        <dbReference type="Proteomes" id="UP000298663"/>
    </source>
</evidence>
<organism evidence="1 2">
    <name type="scientific">Steinernema carpocapsae</name>
    <name type="common">Entomopathogenic nematode</name>
    <dbReference type="NCBI Taxonomy" id="34508"/>
    <lineage>
        <taxon>Eukaryota</taxon>
        <taxon>Metazoa</taxon>
        <taxon>Ecdysozoa</taxon>
        <taxon>Nematoda</taxon>
        <taxon>Chromadorea</taxon>
        <taxon>Rhabditida</taxon>
        <taxon>Tylenchina</taxon>
        <taxon>Panagrolaimomorpha</taxon>
        <taxon>Strongyloidoidea</taxon>
        <taxon>Steinernematidae</taxon>
        <taxon>Steinernema</taxon>
    </lineage>
</organism>
<dbReference type="EMBL" id="AZBU02000007">
    <property type="protein sequence ID" value="TKR69894.1"/>
    <property type="molecule type" value="Genomic_DNA"/>
</dbReference>
<reference evidence="1 2" key="1">
    <citation type="journal article" date="2015" name="Genome Biol.">
        <title>Comparative genomics of Steinernema reveals deeply conserved gene regulatory networks.</title>
        <authorList>
            <person name="Dillman A.R."/>
            <person name="Macchietto M."/>
            <person name="Porter C.F."/>
            <person name="Rogers A."/>
            <person name="Williams B."/>
            <person name="Antoshechkin I."/>
            <person name="Lee M.M."/>
            <person name="Goodwin Z."/>
            <person name="Lu X."/>
            <person name="Lewis E.E."/>
            <person name="Goodrich-Blair H."/>
            <person name="Stock S.P."/>
            <person name="Adams B.J."/>
            <person name="Sternberg P.W."/>
            <person name="Mortazavi A."/>
        </authorList>
    </citation>
    <scope>NUCLEOTIDE SEQUENCE [LARGE SCALE GENOMIC DNA]</scope>
    <source>
        <strain evidence="1 2">ALL</strain>
    </source>
</reference>
<comment type="caution">
    <text evidence="1">The sequence shown here is derived from an EMBL/GenBank/DDBJ whole genome shotgun (WGS) entry which is preliminary data.</text>
</comment>
<evidence type="ECO:0008006" key="3">
    <source>
        <dbReference type="Google" id="ProtNLM"/>
    </source>
</evidence>
<dbReference type="AlphaFoldDB" id="A0A4U5MKG3"/>
<reference evidence="1 2" key="2">
    <citation type="journal article" date="2019" name="G3 (Bethesda)">
        <title>Hybrid Assembly of the Genome of the Entomopathogenic Nematode Steinernema carpocapsae Identifies the X-Chromosome.</title>
        <authorList>
            <person name="Serra L."/>
            <person name="Macchietto M."/>
            <person name="Macias-Munoz A."/>
            <person name="McGill C.J."/>
            <person name="Rodriguez I.M."/>
            <person name="Rodriguez B."/>
            <person name="Murad R."/>
            <person name="Mortazavi A."/>
        </authorList>
    </citation>
    <scope>NUCLEOTIDE SEQUENCE [LARGE SCALE GENOMIC DNA]</scope>
    <source>
        <strain evidence="1 2">ALL</strain>
    </source>
</reference>